<dbReference type="AlphaFoldDB" id="A0A0U2N502"/>
<name>A0A0U2N502_9BACL</name>
<dbReference type="Proteomes" id="UP000067683">
    <property type="component" value="Chromosome"/>
</dbReference>
<evidence type="ECO:0000256" key="1">
    <source>
        <dbReference type="SAM" id="Phobius"/>
    </source>
</evidence>
<dbReference type="OrthoDB" id="2453555at2"/>
<evidence type="ECO:0000313" key="3">
    <source>
        <dbReference type="Proteomes" id="UP000067683"/>
    </source>
</evidence>
<keyword evidence="3" id="KW-1185">Reference proteome</keyword>
<organism evidence="2 3">
    <name type="scientific">Planococcus rifietoensis</name>
    <dbReference type="NCBI Taxonomy" id="200991"/>
    <lineage>
        <taxon>Bacteria</taxon>
        <taxon>Bacillati</taxon>
        <taxon>Bacillota</taxon>
        <taxon>Bacilli</taxon>
        <taxon>Bacillales</taxon>
        <taxon>Caryophanaceae</taxon>
        <taxon>Planococcus</taxon>
    </lineage>
</organism>
<keyword evidence="1" id="KW-0472">Membrane</keyword>
<keyword evidence="1" id="KW-0812">Transmembrane</keyword>
<dbReference type="EMBL" id="CP013659">
    <property type="protein sequence ID" value="ALS75209.1"/>
    <property type="molecule type" value="Genomic_DNA"/>
</dbReference>
<proteinExistence type="predicted"/>
<gene>
    <name evidence="2" type="ORF">AUC31_08240</name>
</gene>
<accession>A0A0U2N502</accession>
<sequence length="81" mass="8925">MKGFLSLLGITLIAVFCGLILLGFYNEPFEDWQNQERLQAYTETRDNLMPEQTGNVQQAVAPGRSTQTLLYADASASCPAP</sequence>
<keyword evidence="1" id="KW-1133">Transmembrane helix</keyword>
<dbReference type="RefSeq" id="WP_058381916.1">
    <property type="nucleotide sequence ID" value="NZ_CP013659.2"/>
</dbReference>
<evidence type="ECO:0000313" key="2">
    <source>
        <dbReference type="EMBL" id="ALS75209.1"/>
    </source>
</evidence>
<dbReference type="STRING" id="200991.AUC31_08240"/>
<reference evidence="2" key="1">
    <citation type="submission" date="2016-01" db="EMBL/GenBank/DDBJ databases">
        <title>Complete genome of Planococcus rifietoensis type strain M8.</title>
        <authorList>
            <person name="See-Too W.S."/>
        </authorList>
    </citation>
    <scope>NUCLEOTIDE SEQUENCE [LARGE SCALE GENOMIC DNA]</scope>
    <source>
        <strain evidence="2">M8</strain>
    </source>
</reference>
<dbReference type="KEGG" id="prt:AUC31_08240"/>
<feature type="transmembrane region" description="Helical" evidence="1">
    <location>
        <begin position="6"/>
        <end position="25"/>
    </location>
</feature>
<protein>
    <submittedName>
        <fullName evidence="2">Uncharacterized protein</fullName>
    </submittedName>
</protein>